<evidence type="ECO:0000313" key="3">
    <source>
        <dbReference type="Proteomes" id="UP001527099"/>
    </source>
</evidence>
<accession>A0ABT4GHG4</accession>
<gene>
    <name evidence="2" type="ORF">M5X19_22395</name>
</gene>
<sequence>MIQELVQKLAAAKENGRLQAVWSERLADLEREWRDSKDHIVLWEEQLVKEKRDVEKLKTRSFTGFLYDLIGKKAEKLSVEEQELLQVKFRFDEAVGRRDNLEKEILEMRNKLQSVRFWDLELKDLTLRIESYIHANDSGKSRQLRELSERIAEFQLQTKELKEAISAGESVVEHLQLAAESLRSARNWGTYDMLGGGMLSTHIKHGKIDEAMDHVRTAQNSLSRFEKELKDVHVNLSIDCQISGFLKFSDYFFDGLISDWMVQDKIHETSKQVEDKSMEVKRLCNELEQALRKAEASMEEGKRLYSSLIQNPL</sequence>
<reference evidence="2 3" key="1">
    <citation type="submission" date="2022-05" db="EMBL/GenBank/DDBJ databases">
        <title>Genome Sequencing of Bee-Associated Microbes.</title>
        <authorList>
            <person name="Dunlap C."/>
        </authorList>
    </citation>
    <scope>NUCLEOTIDE SEQUENCE [LARGE SCALE GENOMIC DNA]</scope>
    <source>
        <strain evidence="2 3">NRRL B-14421</strain>
    </source>
</reference>
<feature type="coiled-coil region" evidence="1">
    <location>
        <begin position="270"/>
        <end position="304"/>
    </location>
</feature>
<name>A0ABT4GHG4_9BACL</name>
<protein>
    <submittedName>
        <fullName evidence="2">Uncharacterized protein</fullName>
    </submittedName>
</protein>
<keyword evidence="3" id="KW-1185">Reference proteome</keyword>
<comment type="caution">
    <text evidence="2">The sequence shown here is derived from an EMBL/GenBank/DDBJ whole genome shotgun (WGS) entry which is preliminary data.</text>
</comment>
<dbReference type="RefSeq" id="WP_268616883.1">
    <property type="nucleotide sequence ID" value="NZ_JAMDMX010000078.1"/>
</dbReference>
<evidence type="ECO:0000256" key="1">
    <source>
        <dbReference type="SAM" id="Coils"/>
    </source>
</evidence>
<proteinExistence type="predicted"/>
<organism evidence="2 3">
    <name type="scientific">Paenibacillus alginolyticus</name>
    <dbReference type="NCBI Taxonomy" id="59839"/>
    <lineage>
        <taxon>Bacteria</taxon>
        <taxon>Bacillati</taxon>
        <taxon>Bacillota</taxon>
        <taxon>Bacilli</taxon>
        <taxon>Bacillales</taxon>
        <taxon>Paenibacillaceae</taxon>
        <taxon>Paenibacillus</taxon>
    </lineage>
</organism>
<dbReference type="EMBL" id="JAMDMX010000078">
    <property type="protein sequence ID" value="MCY9695632.1"/>
    <property type="molecule type" value="Genomic_DNA"/>
</dbReference>
<keyword evidence="1" id="KW-0175">Coiled coil</keyword>
<dbReference type="Proteomes" id="UP001527099">
    <property type="component" value="Unassembled WGS sequence"/>
</dbReference>
<evidence type="ECO:0000313" key="2">
    <source>
        <dbReference type="EMBL" id="MCY9695632.1"/>
    </source>
</evidence>